<dbReference type="EMBL" id="JACEGQ020000214">
    <property type="protein sequence ID" value="KAH8479401.1"/>
    <property type="molecule type" value="Genomic_DNA"/>
</dbReference>
<dbReference type="Proteomes" id="UP000807159">
    <property type="component" value="Unassembled WGS sequence"/>
</dbReference>
<gene>
    <name evidence="2" type="ORF">H0E87_031646</name>
</gene>
<evidence type="ECO:0000313" key="3">
    <source>
        <dbReference type="Proteomes" id="UP000807159"/>
    </source>
</evidence>
<accession>A0A8T2WHF7</accession>
<reference evidence="2" key="1">
    <citation type="journal article" date="2021" name="J. Hered.">
        <title>Genome Assembly of Salicaceae Populus deltoides (Eastern Cottonwood) I-69 Based on Nanopore Sequencing and Hi-C Technologies.</title>
        <authorList>
            <person name="Bai S."/>
            <person name="Wu H."/>
            <person name="Zhang J."/>
            <person name="Pan Z."/>
            <person name="Zhao W."/>
            <person name="Li Z."/>
            <person name="Tong C."/>
        </authorList>
    </citation>
    <scope>NUCLEOTIDE SEQUENCE</scope>
    <source>
        <tissue evidence="2">Leaf</tissue>
    </source>
</reference>
<protein>
    <submittedName>
        <fullName evidence="2">Uncharacterized protein</fullName>
    </submittedName>
</protein>
<evidence type="ECO:0000256" key="1">
    <source>
        <dbReference type="SAM" id="MobiDB-lite"/>
    </source>
</evidence>
<keyword evidence="3" id="KW-1185">Reference proteome</keyword>
<comment type="caution">
    <text evidence="2">The sequence shown here is derived from an EMBL/GenBank/DDBJ whole genome shotgun (WGS) entry which is preliminary data.</text>
</comment>
<dbReference type="AlphaFoldDB" id="A0A8T2WHF7"/>
<organism evidence="2 3">
    <name type="scientific">Populus deltoides</name>
    <name type="common">Eastern poplar</name>
    <name type="synonym">Eastern cottonwood</name>
    <dbReference type="NCBI Taxonomy" id="3696"/>
    <lineage>
        <taxon>Eukaryota</taxon>
        <taxon>Viridiplantae</taxon>
        <taxon>Streptophyta</taxon>
        <taxon>Embryophyta</taxon>
        <taxon>Tracheophyta</taxon>
        <taxon>Spermatophyta</taxon>
        <taxon>Magnoliopsida</taxon>
        <taxon>eudicotyledons</taxon>
        <taxon>Gunneridae</taxon>
        <taxon>Pentapetalae</taxon>
        <taxon>rosids</taxon>
        <taxon>fabids</taxon>
        <taxon>Malpighiales</taxon>
        <taxon>Salicaceae</taxon>
        <taxon>Saliceae</taxon>
        <taxon>Populus</taxon>
    </lineage>
</organism>
<sequence>MQGVWGLGPSMSWTQEGWELGPWSQTRGLGTGPCPNLSGVGSFGGWTKGFE</sequence>
<evidence type="ECO:0000313" key="2">
    <source>
        <dbReference type="EMBL" id="KAH8479401.1"/>
    </source>
</evidence>
<feature type="non-terminal residue" evidence="2">
    <location>
        <position position="51"/>
    </location>
</feature>
<feature type="region of interest" description="Disordered" evidence="1">
    <location>
        <begin position="21"/>
        <end position="41"/>
    </location>
</feature>
<proteinExistence type="predicted"/>
<name>A0A8T2WHF7_POPDE</name>